<protein>
    <recommendedName>
        <fullName evidence="4">EthD domain-containing protein</fullName>
    </recommendedName>
</protein>
<proteinExistence type="predicted"/>
<dbReference type="RefSeq" id="WP_345710663.1">
    <property type="nucleotide sequence ID" value="NZ_BAABIL010000046.1"/>
</dbReference>
<name>A0ABP9H8S4_9ACTN</name>
<evidence type="ECO:0008006" key="4">
    <source>
        <dbReference type="Google" id="ProtNLM"/>
    </source>
</evidence>
<comment type="caution">
    <text evidence="2">The sequence shown here is derived from an EMBL/GenBank/DDBJ whole genome shotgun (WGS) entry which is preliminary data.</text>
</comment>
<sequence length="142" mass="15687">MRPLHMIVSDLERASMRGELTPTFIDRYASRHGEKVPALYALATKHAIVVNIEDGRNDHLLAEWGSTVNEDAVARAMDRQAVDAYRRMRASRGDDRPSVLRRKPGRFAGYVAKPAPAPAPAAAAHRCPPGCTCDLDKRPSTR</sequence>
<evidence type="ECO:0000313" key="3">
    <source>
        <dbReference type="Proteomes" id="UP001501195"/>
    </source>
</evidence>
<reference evidence="3" key="1">
    <citation type="journal article" date="2019" name="Int. J. Syst. Evol. Microbiol.">
        <title>The Global Catalogue of Microorganisms (GCM) 10K type strain sequencing project: providing services to taxonomists for standard genome sequencing and annotation.</title>
        <authorList>
            <consortium name="The Broad Institute Genomics Platform"/>
            <consortium name="The Broad Institute Genome Sequencing Center for Infectious Disease"/>
            <person name="Wu L."/>
            <person name="Ma J."/>
        </authorList>
    </citation>
    <scope>NUCLEOTIDE SEQUENCE [LARGE SCALE GENOMIC DNA]</scope>
    <source>
        <strain evidence="3">JCM 18126</strain>
    </source>
</reference>
<dbReference type="EMBL" id="BAABIL010000046">
    <property type="protein sequence ID" value="GAA4964191.1"/>
    <property type="molecule type" value="Genomic_DNA"/>
</dbReference>
<organism evidence="2 3">
    <name type="scientific">Kineococcus glutinatus</name>
    <dbReference type="NCBI Taxonomy" id="1070872"/>
    <lineage>
        <taxon>Bacteria</taxon>
        <taxon>Bacillati</taxon>
        <taxon>Actinomycetota</taxon>
        <taxon>Actinomycetes</taxon>
        <taxon>Kineosporiales</taxon>
        <taxon>Kineosporiaceae</taxon>
        <taxon>Kineococcus</taxon>
    </lineage>
</organism>
<feature type="region of interest" description="Disordered" evidence="1">
    <location>
        <begin position="118"/>
        <end position="142"/>
    </location>
</feature>
<gene>
    <name evidence="2" type="ORF">GCM10023225_04200</name>
</gene>
<evidence type="ECO:0000313" key="2">
    <source>
        <dbReference type="EMBL" id="GAA4964191.1"/>
    </source>
</evidence>
<evidence type="ECO:0000256" key="1">
    <source>
        <dbReference type="SAM" id="MobiDB-lite"/>
    </source>
</evidence>
<keyword evidence="3" id="KW-1185">Reference proteome</keyword>
<accession>A0ABP9H8S4</accession>
<dbReference type="Proteomes" id="UP001501195">
    <property type="component" value="Unassembled WGS sequence"/>
</dbReference>